<sequence>MDMETAAQERERQQARWPLETMACSCLDEDDRSCFLFGWVPPLRYFGFGLGVVGAADDDDDPHGHTHTSHRHELDLFFPKYMETAASEAAAAVTGLPTPPDTGVMDEEFDELLQNFWDTNEEQLARFDPSSFLRENSADITSFLDSDDDLLALSSVWQLGSTLPEKKVAEQQPPSPSSASSNCNVGPQVSDTSPVRAKNSCSSKRSATPEGTETAASSKRRRARAEAPSGGAGGATTTTSVVYPFTVVKPGGLDLDGGATLADINARILTPPAKPVRHPVGEFACAPRAAAGNRPAPSGKTVAGFTRLHTAGRGTVTIIRTTG</sequence>
<organism evidence="2 3">
    <name type="scientific">Zizania palustris</name>
    <name type="common">Northern wild rice</name>
    <dbReference type="NCBI Taxonomy" id="103762"/>
    <lineage>
        <taxon>Eukaryota</taxon>
        <taxon>Viridiplantae</taxon>
        <taxon>Streptophyta</taxon>
        <taxon>Embryophyta</taxon>
        <taxon>Tracheophyta</taxon>
        <taxon>Spermatophyta</taxon>
        <taxon>Magnoliopsida</taxon>
        <taxon>Liliopsida</taxon>
        <taxon>Poales</taxon>
        <taxon>Poaceae</taxon>
        <taxon>BOP clade</taxon>
        <taxon>Oryzoideae</taxon>
        <taxon>Oryzeae</taxon>
        <taxon>Zizaniinae</taxon>
        <taxon>Zizania</taxon>
    </lineage>
</organism>
<dbReference type="GO" id="GO:0007140">
    <property type="term" value="P:male meiotic nuclear division"/>
    <property type="evidence" value="ECO:0007669"/>
    <property type="project" value="InterPro"/>
</dbReference>
<name>A0A8J5WB46_ZIZPA</name>
<dbReference type="OrthoDB" id="691244at2759"/>
<evidence type="ECO:0000313" key="2">
    <source>
        <dbReference type="EMBL" id="KAG8087435.1"/>
    </source>
</evidence>
<protein>
    <recommendedName>
        <fullName evidence="4">Protein XRI1</fullName>
    </recommendedName>
</protein>
<feature type="region of interest" description="Disordered" evidence="1">
    <location>
        <begin position="166"/>
        <end position="238"/>
    </location>
</feature>
<keyword evidence="3" id="KW-1185">Reference proteome</keyword>
<dbReference type="InterPro" id="IPR039933">
    <property type="entry name" value="XRI1"/>
</dbReference>
<dbReference type="EMBL" id="JAAALK010000082">
    <property type="protein sequence ID" value="KAG8087435.1"/>
    <property type="molecule type" value="Genomic_DNA"/>
</dbReference>
<dbReference type="AlphaFoldDB" id="A0A8J5WB46"/>
<comment type="caution">
    <text evidence="2">The sequence shown here is derived from an EMBL/GenBank/DDBJ whole genome shotgun (WGS) entry which is preliminary data.</text>
</comment>
<proteinExistence type="predicted"/>
<dbReference type="PANTHER" id="PTHR33385">
    <property type="entry name" value="PROTEIN XRI1"/>
    <property type="match status" value="1"/>
</dbReference>
<dbReference type="PANTHER" id="PTHR33385:SF17">
    <property type="entry name" value="OS08G0466800 PROTEIN"/>
    <property type="match status" value="1"/>
</dbReference>
<accession>A0A8J5WB46</accession>
<reference evidence="2" key="1">
    <citation type="journal article" date="2021" name="bioRxiv">
        <title>Whole Genome Assembly and Annotation of Northern Wild Rice, Zizania palustris L., Supports a Whole Genome Duplication in the Zizania Genus.</title>
        <authorList>
            <person name="Haas M."/>
            <person name="Kono T."/>
            <person name="Macchietto M."/>
            <person name="Millas R."/>
            <person name="McGilp L."/>
            <person name="Shao M."/>
            <person name="Duquette J."/>
            <person name="Hirsch C.N."/>
            <person name="Kimball J."/>
        </authorList>
    </citation>
    <scope>NUCLEOTIDE SEQUENCE</scope>
    <source>
        <tissue evidence="2">Fresh leaf tissue</tissue>
    </source>
</reference>
<evidence type="ECO:0008006" key="4">
    <source>
        <dbReference type="Google" id="ProtNLM"/>
    </source>
</evidence>
<dbReference type="Proteomes" id="UP000729402">
    <property type="component" value="Unassembled WGS sequence"/>
</dbReference>
<evidence type="ECO:0000256" key="1">
    <source>
        <dbReference type="SAM" id="MobiDB-lite"/>
    </source>
</evidence>
<gene>
    <name evidence="2" type="ORF">GUJ93_ZPchr0010g8529</name>
</gene>
<dbReference type="GO" id="GO:0007143">
    <property type="term" value="P:female meiotic nuclear division"/>
    <property type="evidence" value="ECO:0007669"/>
    <property type="project" value="InterPro"/>
</dbReference>
<evidence type="ECO:0000313" key="3">
    <source>
        <dbReference type="Proteomes" id="UP000729402"/>
    </source>
</evidence>
<reference evidence="2" key="2">
    <citation type="submission" date="2021-02" db="EMBL/GenBank/DDBJ databases">
        <authorList>
            <person name="Kimball J.A."/>
            <person name="Haas M.W."/>
            <person name="Macchietto M."/>
            <person name="Kono T."/>
            <person name="Duquette J."/>
            <person name="Shao M."/>
        </authorList>
    </citation>
    <scope>NUCLEOTIDE SEQUENCE</scope>
    <source>
        <tissue evidence="2">Fresh leaf tissue</tissue>
    </source>
</reference>
<feature type="compositionally biased region" description="Polar residues" evidence="1">
    <location>
        <begin position="182"/>
        <end position="211"/>
    </location>
</feature>